<dbReference type="Gene3D" id="3.90.1200.10">
    <property type="match status" value="1"/>
</dbReference>
<dbReference type="Gene3D" id="3.30.200.20">
    <property type="entry name" value="Phosphorylase Kinase, domain 1"/>
    <property type="match status" value="1"/>
</dbReference>
<dbReference type="InterPro" id="IPR011009">
    <property type="entry name" value="Kinase-like_dom_sf"/>
</dbReference>
<evidence type="ECO:0000259" key="2">
    <source>
        <dbReference type="Pfam" id="PF01636"/>
    </source>
</evidence>
<dbReference type="EMBL" id="CP107006">
    <property type="protein sequence ID" value="UYQ94576.1"/>
    <property type="molecule type" value="Genomic_DNA"/>
</dbReference>
<comment type="similarity">
    <text evidence="1">Belongs to the pseudomonas-type ThrB family.</text>
</comment>
<dbReference type="Pfam" id="PF01636">
    <property type="entry name" value="APH"/>
    <property type="match status" value="1"/>
</dbReference>
<dbReference type="PANTHER" id="PTHR21064">
    <property type="entry name" value="AMINOGLYCOSIDE PHOSPHOTRANSFERASE DOMAIN-CONTAINING PROTEIN-RELATED"/>
    <property type="match status" value="1"/>
</dbReference>
<dbReference type="RefSeq" id="WP_264282449.1">
    <property type="nucleotide sequence ID" value="NZ_CP107006.1"/>
</dbReference>
<accession>A0ABY6J5F2</accession>
<feature type="domain" description="Aminoglycoside phosphotransferase" evidence="2">
    <location>
        <begin position="37"/>
        <end position="268"/>
    </location>
</feature>
<dbReference type="InterPro" id="IPR050249">
    <property type="entry name" value="Pseudomonas-type_ThrB"/>
</dbReference>
<dbReference type="SUPFAM" id="SSF56112">
    <property type="entry name" value="Protein kinase-like (PK-like)"/>
    <property type="match status" value="1"/>
</dbReference>
<sequence>MQIFPTQYSTLSAKALKHRIADSYRLKVRSCRYLMRGVSDTYVIEAEEGKFIFKIYRDMHRSLDAIQGELELMNILQREGARIAGAVKNRAGREIESFQAAEGMRHGVLTHFAKGKSSQELSDAQLDVLGREMAFNHNVTANLQLHYERPVYDFETTMHRPLQNLSVAYADYPDDYALLKETAAEVEAKLQQFDLDNFSYGYVHFDYFPKNFFFDDQQFTLFDFDFAGRGWLVYDLVSLYSHFTIMLRNKLITEEEARRQLHRVLAAYRGTRGLSEEEQAAIPYLNFTFLLFYLEFHYLNYDDWSNTFWGERHMKSFAKHMRDQLSILPL</sequence>
<organism evidence="3 4">
    <name type="scientific">Chitinophaga horti</name>
    <dbReference type="NCBI Taxonomy" id="2920382"/>
    <lineage>
        <taxon>Bacteria</taxon>
        <taxon>Pseudomonadati</taxon>
        <taxon>Bacteroidota</taxon>
        <taxon>Chitinophagia</taxon>
        <taxon>Chitinophagales</taxon>
        <taxon>Chitinophagaceae</taxon>
        <taxon>Chitinophaga</taxon>
    </lineage>
</organism>
<evidence type="ECO:0000313" key="3">
    <source>
        <dbReference type="EMBL" id="UYQ94576.1"/>
    </source>
</evidence>
<evidence type="ECO:0000313" key="4">
    <source>
        <dbReference type="Proteomes" id="UP001162741"/>
    </source>
</evidence>
<dbReference type="Proteomes" id="UP001162741">
    <property type="component" value="Chromosome"/>
</dbReference>
<reference evidence="3" key="1">
    <citation type="submission" date="2022-10" db="EMBL/GenBank/DDBJ databases">
        <title>Chitinophaga sp. nov., isolated from soil.</title>
        <authorList>
            <person name="Jeon C.O."/>
        </authorList>
    </citation>
    <scope>NUCLEOTIDE SEQUENCE</scope>
    <source>
        <strain evidence="3">R8</strain>
    </source>
</reference>
<name>A0ABY6J5F2_9BACT</name>
<dbReference type="PANTHER" id="PTHR21064:SF6">
    <property type="entry name" value="AMINOGLYCOSIDE PHOSPHOTRANSFERASE DOMAIN-CONTAINING PROTEIN"/>
    <property type="match status" value="1"/>
</dbReference>
<gene>
    <name evidence="3" type="ORF">MKQ68_05660</name>
</gene>
<proteinExistence type="inferred from homology"/>
<keyword evidence="4" id="KW-1185">Reference proteome</keyword>
<evidence type="ECO:0000256" key="1">
    <source>
        <dbReference type="ARBA" id="ARBA00038240"/>
    </source>
</evidence>
<dbReference type="InterPro" id="IPR002575">
    <property type="entry name" value="Aminoglycoside_PTrfase"/>
</dbReference>
<protein>
    <submittedName>
        <fullName evidence="3">Phosphotransferase</fullName>
    </submittedName>
</protein>